<proteinExistence type="predicted"/>
<name>A0ACA9PQM1_9GLOM</name>
<dbReference type="Proteomes" id="UP000789920">
    <property type="component" value="Unassembled WGS sequence"/>
</dbReference>
<dbReference type="EMBL" id="CAJVQC010021451">
    <property type="protein sequence ID" value="CAG8713463.1"/>
    <property type="molecule type" value="Genomic_DNA"/>
</dbReference>
<sequence>ENYINDLEIGEEGTLIQTLRERALRTRYNNTKYSKGKNKQQSPKDVDYDYPNSLED</sequence>
<accession>A0ACA9PQM1</accession>
<evidence type="ECO:0000313" key="2">
    <source>
        <dbReference type="Proteomes" id="UP000789920"/>
    </source>
</evidence>
<evidence type="ECO:0000313" key="1">
    <source>
        <dbReference type="EMBL" id="CAG8713463.1"/>
    </source>
</evidence>
<reference evidence="1" key="1">
    <citation type="submission" date="2021-06" db="EMBL/GenBank/DDBJ databases">
        <authorList>
            <person name="Kallberg Y."/>
            <person name="Tangrot J."/>
            <person name="Rosling A."/>
        </authorList>
    </citation>
    <scope>NUCLEOTIDE SEQUENCE</scope>
    <source>
        <strain evidence="1">MA461A</strain>
    </source>
</reference>
<keyword evidence="2" id="KW-1185">Reference proteome</keyword>
<protein>
    <submittedName>
        <fullName evidence="1">22894_t:CDS:1</fullName>
    </submittedName>
</protein>
<gene>
    <name evidence="1" type="ORF">RPERSI_LOCUS10712</name>
</gene>
<organism evidence="1 2">
    <name type="scientific">Racocetra persica</name>
    <dbReference type="NCBI Taxonomy" id="160502"/>
    <lineage>
        <taxon>Eukaryota</taxon>
        <taxon>Fungi</taxon>
        <taxon>Fungi incertae sedis</taxon>
        <taxon>Mucoromycota</taxon>
        <taxon>Glomeromycotina</taxon>
        <taxon>Glomeromycetes</taxon>
        <taxon>Diversisporales</taxon>
        <taxon>Gigasporaceae</taxon>
        <taxon>Racocetra</taxon>
    </lineage>
</organism>
<comment type="caution">
    <text evidence="1">The sequence shown here is derived from an EMBL/GenBank/DDBJ whole genome shotgun (WGS) entry which is preliminary data.</text>
</comment>
<feature type="non-terminal residue" evidence="1">
    <location>
        <position position="1"/>
    </location>
</feature>